<dbReference type="GO" id="GO:0016746">
    <property type="term" value="F:acyltransferase activity"/>
    <property type="evidence" value="ECO:0007669"/>
    <property type="project" value="UniProtKB-KW"/>
</dbReference>
<evidence type="ECO:0000259" key="2">
    <source>
        <dbReference type="Pfam" id="PF08541"/>
    </source>
</evidence>
<dbReference type="EMBL" id="QOQK01000009">
    <property type="protein sequence ID" value="RCL84701.1"/>
    <property type="molecule type" value="Genomic_DNA"/>
</dbReference>
<dbReference type="Gene3D" id="3.40.47.10">
    <property type="match status" value="2"/>
</dbReference>
<evidence type="ECO:0000256" key="1">
    <source>
        <dbReference type="ARBA" id="ARBA00022679"/>
    </source>
</evidence>
<dbReference type="SUPFAM" id="SSF53901">
    <property type="entry name" value="Thiolase-like"/>
    <property type="match status" value="2"/>
</dbReference>
<dbReference type="Proteomes" id="UP000252289">
    <property type="component" value="Unassembled WGS sequence"/>
</dbReference>
<dbReference type="InterPro" id="IPR013747">
    <property type="entry name" value="ACP_syn_III_C"/>
</dbReference>
<evidence type="ECO:0000313" key="4">
    <source>
        <dbReference type="Proteomes" id="UP000252289"/>
    </source>
</evidence>
<proteinExistence type="predicted"/>
<sequence length="482" mass="52533">MGQFGLTAYGSYLPFQSISRQAIFDQIGWIQGGLKAYAKGKRSYADWDEDAVTLAVAAARQLLNTTDAAQVQNLSFASTTAPFLDRSNAGIVAAALDLADRTHCHDSSGSQRAALAPLVAACHNQGDGLLIAAGEKKPVQPANVMEMLAGDAGAAVLTGSENVIAELIAAQSVCSDFVDHYRTAESGTDYVLEERWVREEGLAKIAAPLIASLLADNNMSVEDIDHFILPVAYPSHARAIARTCGIKEDAVADALFTDCGFSGVAHPLLMLNDCLDRAAPNSLILLTGFGQGMDAILLKTTEHISSYKASISVQDFMTNLRVEDNYPRFLASNGQFHPDWGMRAERDNRTAQTVAFDKSRDIYGLVGGFCTSCQTPQFPKARRCVNPECNALDTQQDYRFADIPATVKSFTEDWMAFNRNPPLIYGNISFEGGGNMFIEMTGFSPGDIAIGDKVEMDFRIKDIDDKRGFHRYFWKAAAKRKM</sequence>
<name>A0A368EJQ1_9PROT</name>
<dbReference type="InterPro" id="IPR016039">
    <property type="entry name" value="Thiolase-like"/>
</dbReference>
<keyword evidence="1" id="KW-0808">Transferase</keyword>
<reference evidence="3 4" key="1">
    <citation type="journal article" date="2018" name="Microbiome">
        <title>Fine metagenomic profile of the Mediterranean stratified and mixed water columns revealed by assembly and recruitment.</title>
        <authorList>
            <person name="Haro-Moreno J.M."/>
            <person name="Lopez-Perez M."/>
            <person name="De La Torre J.R."/>
            <person name="Picazo A."/>
            <person name="Camacho A."/>
            <person name="Rodriguez-Valera F."/>
        </authorList>
    </citation>
    <scope>NUCLEOTIDE SEQUENCE [LARGE SCALE GENOMIC DNA]</scope>
    <source>
        <strain evidence="3">MED-G50</strain>
    </source>
</reference>
<comment type="caution">
    <text evidence="3">The sequence shown here is derived from an EMBL/GenBank/DDBJ whole genome shotgun (WGS) entry which is preliminary data.</text>
</comment>
<protein>
    <recommendedName>
        <fullName evidence="2">Beta-ketoacyl-[acyl-carrier-protein] synthase III C-terminal domain-containing protein</fullName>
    </recommendedName>
</protein>
<dbReference type="SUPFAM" id="SSF50249">
    <property type="entry name" value="Nucleic acid-binding proteins"/>
    <property type="match status" value="1"/>
</dbReference>
<organism evidence="3 4">
    <name type="scientific">PS1 clade bacterium</name>
    <dbReference type="NCBI Taxonomy" id="2175152"/>
    <lineage>
        <taxon>Bacteria</taxon>
        <taxon>Pseudomonadati</taxon>
        <taxon>Pseudomonadota</taxon>
        <taxon>Alphaproteobacteria</taxon>
        <taxon>PS1 clade</taxon>
    </lineage>
</organism>
<dbReference type="AlphaFoldDB" id="A0A368EJQ1"/>
<dbReference type="InterPro" id="IPR012340">
    <property type="entry name" value="NA-bd_OB-fold"/>
</dbReference>
<dbReference type="Pfam" id="PF08541">
    <property type="entry name" value="ACP_syn_III_C"/>
    <property type="match status" value="1"/>
</dbReference>
<gene>
    <name evidence="3" type="ORF">DBW64_02840</name>
</gene>
<evidence type="ECO:0000313" key="3">
    <source>
        <dbReference type="EMBL" id="RCL84701.1"/>
    </source>
</evidence>
<accession>A0A368EJQ1</accession>
<feature type="domain" description="Beta-ketoacyl-[acyl-carrier-protein] synthase III C-terminal" evidence="2">
    <location>
        <begin position="214"/>
        <end position="294"/>
    </location>
</feature>